<keyword evidence="5" id="KW-1185">Reference proteome</keyword>
<feature type="chain" id="PRO_5046311026" evidence="3">
    <location>
        <begin position="24"/>
        <end position="214"/>
    </location>
</feature>
<proteinExistence type="predicted"/>
<gene>
    <name evidence="4" type="ORF">NON19_31270</name>
</gene>
<organism evidence="4 5">
    <name type="scientific">Streptantibioticus rubrisoli</name>
    <dbReference type="NCBI Taxonomy" id="1387313"/>
    <lineage>
        <taxon>Bacteria</taxon>
        <taxon>Bacillati</taxon>
        <taxon>Actinomycetota</taxon>
        <taxon>Actinomycetes</taxon>
        <taxon>Kitasatosporales</taxon>
        <taxon>Streptomycetaceae</taxon>
        <taxon>Streptantibioticus</taxon>
    </lineage>
</organism>
<protein>
    <submittedName>
        <fullName evidence="4">SCO2322 family protein</fullName>
    </submittedName>
</protein>
<keyword evidence="2" id="KW-0812">Transmembrane</keyword>
<evidence type="ECO:0000256" key="3">
    <source>
        <dbReference type="SAM" id="SignalP"/>
    </source>
</evidence>
<evidence type="ECO:0000313" key="4">
    <source>
        <dbReference type="EMBL" id="MCQ4046412.1"/>
    </source>
</evidence>
<dbReference type="Proteomes" id="UP001206206">
    <property type="component" value="Unassembled WGS sequence"/>
</dbReference>
<dbReference type="EMBL" id="JANFNH010000065">
    <property type="protein sequence ID" value="MCQ4046412.1"/>
    <property type="molecule type" value="Genomic_DNA"/>
</dbReference>
<reference evidence="4 5" key="1">
    <citation type="submission" date="2022-06" db="EMBL/GenBank/DDBJ databases">
        <title>Draft genome sequence of type strain Streptomyces rubrisoli DSM 42083.</title>
        <authorList>
            <person name="Duangmal K."/>
            <person name="Klaysubun C."/>
        </authorList>
    </citation>
    <scope>NUCLEOTIDE SEQUENCE [LARGE SCALE GENOMIC DNA]</scope>
    <source>
        <strain evidence="4 5">DSM 42083</strain>
    </source>
</reference>
<evidence type="ECO:0000256" key="2">
    <source>
        <dbReference type="SAM" id="Phobius"/>
    </source>
</evidence>
<name>A0ABT1PM32_9ACTN</name>
<feature type="region of interest" description="Disordered" evidence="1">
    <location>
        <begin position="160"/>
        <end position="183"/>
    </location>
</feature>
<feature type="transmembrane region" description="Helical" evidence="2">
    <location>
        <begin position="188"/>
        <end position="206"/>
    </location>
</feature>
<feature type="compositionally biased region" description="Low complexity" evidence="1">
    <location>
        <begin position="164"/>
        <end position="181"/>
    </location>
</feature>
<dbReference type="InterPro" id="IPR047704">
    <property type="entry name" value="GPS-CTERM"/>
</dbReference>
<dbReference type="RefSeq" id="WP_255932609.1">
    <property type="nucleotide sequence ID" value="NZ_JANFNH010000065.1"/>
</dbReference>
<accession>A0ABT1PM32</accession>
<dbReference type="NCBIfam" id="NF040681">
    <property type="entry name" value="GPS-CTERM"/>
    <property type="match status" value="1"/>
</dbReference>
<evidence type="ECO:0000256" key="1">
    <source>
        <dbReference type="SAM" id="MobiDB-lite"/>
    </source>
</evidence>
<keyword evidence="2" id="KW-0472">Membrane</keyword>
<dbReference type="NCBIfam" id="NF040672">
    <property type="entry name" value="SCO2322_fam"/>
    <property type="match status" value="1"/>
</dbReference>
<keyword evidence="3" id="KW-0732">Signal</keyword>
<comment type="caution">
    <text evidence="4">The sequence shown here is derived from an EMBL/GenBank/DDBJ whole genome shotgun (WGS) entry which is preliminary data.</text>
</comment>
<sequence>MRGLLAAALLAATVLFAAPPAQAEGYRYWSFWERDADSWSYARTGPAMTKPSDGDVEGWRFAVSADSASAQRPRGGAQFDTICANTETTPGMKRVALVLDFGTAADAPNGATPPPAHTACAQVAQDATAADALAAVAKPLRYNSAGLVCAITGYPQSGCGEQVGSAPERSPSPSAAARPKASGGGPSLGLFAGVAVVAALGAGALWQSRRRRSG</sequence>
<dbReference type="InterPro" id="IPR047703">
    <property type="entry name" value="SCO2322-like"/>
</dbReference>
<evidence type="ECO:0000313" key="5">
    <source>
        <dbReference type="Proteomes" id="UP001206206"/>
    </source>
</evidence>
<keyword evidence="2" id="KW-1133">Transmembrane helix</keyword>
<feature type="signal peptide" evidence="3">
    <location>
        <begin position="1"/>
        <end position="23"/>
    </location>
</feature>